<dbReference type="SUPFAM" id="SSF53756">
    <property type="entry name" value="UDP-Glycosyltransferase/glycogen phosphorylase"/>
    <property type="match status" value="1"/>
</dbReference>
<dbReference type="Pfam" id="PF13439">
    <property type="entry name" value="Glyco_transf_4"/>
    <property type="match status" value="1"/>
</dbReference>
<dbReference type="GO" id="GO:0016874">
    <property type="term" value="F:ligase activity"/>
    <property type="evidence" value="ECO:0007669"/>
    <property type="project" value="UniProtKB-KW"/>
</dbReference>
<evidence type="ECO:0000313" key="3">
    <source>
        <dbReference type="EMBL" id="WOH36628.1"/>
    </source>
</evidence>
<name>A0ABZ0GMP7_9GAMM</name>
<dbReference type="Pfam" id="PF00534">
    <property type="entry name" value="Glycos_transf_1"/>
    <property type="match status" value="1"/>
</dbReference>
<reference evidence="3 4" key="1">
    <citation type="submission" date="2023-09" db="EMBL/GenBank/DDBJ databases">
        <authorList>
            <person name="Qi X."/>
        </authorList>
    </citation>
    <scope>NUCLEOTIDE SEQUENCE [LARGE SCALE GENOMIC DNA]</scope>
    <source>
        <strain evidence="3 4">S1-1</strain>
    </source>
</reference>
<gene>
    <name evidence="3" type="ORF">RI844_14795</name>
</gene>
<dbReference type="InterPro" id="IPR001296">
    <property type="entry name" value="Glyco_trans_1"/>
</dbReference>
<evidence type="ECO:0000259" key="2">
    <source>
        <dbReference type="Pfam" id="PF13439"/>
    </source>
</evidence>
<dbReference type="EMBL" id="CP136600">
    <property type="protein sequence ID" value="WOH36628.1"/>
    <property type="molecule type" value="Genomic_DNA"/>
</dbReference>
<proteinExistence type="predicted"/>
<keyword evidence="3" id="KW-0436">Ligase</keyword>
<dbReference type="InterPro" id="IPR028098">
    <property type="entry name" value="Glyco_trans_4-like_N"/>
</dbReference>
<dbReference type="RefSeq" id="WP_348395440.1">
    <property type="nucleotide sequence ID" value="NZ_CP136600.1"/>
</dbReference>
<sequence>MNLSVTHLVSSLNFGGAERFVIDLSQQQKDDGINANIISFGTDTDPLLEQCKKNQLEVLTINAIKLVAHYRFYIAVKDADVVHIHSPHVLKFLVPILPLLISKKIIYTRHGAHPFNQRLWLIVHRFCQKYIDHITFVSEEGKQIFTDNHGWHSKNKSVIDNAVRLPRIIKRQQNNKQISLGSVGRMVDLKNQICLLEALTKLSMEELQHINLHFFGDGPCMGKLKTYQQQHLADCSIYFHGSVADRQKIYSSFDVLVVTSETEGLSLVIIEAMASECCVIATNVGGNPLLVSDNETGWLFEYNDSTRLANLIKRCLEDNNDVKAFAQKSKQKISEQFSLSKCAQAYQNIYVD</sequence>
<keyword evidence="3" id="KW-0808">Transferase</keyword>
<dbReference type="Proteomes" id="UP001301442">
    <property type="component" value="Chromosome"/>
</dbReference>
<dbReference type="PANTHER" id="PTHR45947">
    <property type="entry name" value="SULFOQUINOVOSYL TRANSFERASE SQD2"/>
    <property type="match status" value="1"/>
</dbReference>
<dbReference type="InterPro" id="IPR050194">
    <property type="entry name" value="Glycosyltransferase_grp1"/>
</dbReference>
<keyword evidence="4" id="KW-1185">Reference proteome</keyword>
<feature type="domain" description="Glycosyltransferase subfamily 4-like N-terminal" evidence="2">
    <location>
        <begin position="14"/>
        <end position="164"/>
    </location>
</feature>
<dbReference type="PANTHER" id="PTHR45947:SF3">
    <property type="entry name" value="SULFOQUINOVOSYL TRANSFERASE SQD2"/>
    <property type="match status" value="1"/>
</dbReference>
<protein>
    <submittedName>
        <fullName evidence="3">Glycosyltransferase family 4 protein</fullName>
        <ecNumber evidence="3">2.4.-.-</ecNumber>
    </submittedName>
</protein>
<accession>A0ABZ0GMP7</accession>
<dbReference type="GO" id="GO:0016757">
    <property type="term" value="F:glycosyltransferase activity"/>
    <property type="evidence" value="ECO:0007669"/>
    <property type="project" value="UniProtKB-KW"/>
</dbReference>
<evidence type="ECO:0000259" key="1">
    <source>
        <dbReference type="Pfam" id="PF00534"/>
    </source>
</evidence>
<keyword evidence="3" id="KW-0328">Glycosyltransferase</keyword>
<dbReference type="CDD" id="cd03801">
    <property type="entry name" value="GT4_PimA-like"/>
    <property type="match status" value="1"/>
</dbReference>
<feature type="domain" description="Glycosyl transferase family 1" evidence="1">
    <location>
        <begin position="172"/>
        <end position="331"/>
    </location>
</feature>
<organism evidence="3 4">
    <name type="scientific">Thalassotalea fonticola</name>
    <dbReference type="NCBI Taxonomy" id="3065649"/>
    <lineage>
        <taxon>Bacteria</taxon>
        <taxon>Pseudomonadati</taxon>
        <taxon>Pseudomonadota</taxon>
        <taxon>Gammaproteobacteria</taxon>
        <taxon>Alteromonadales</taxon>
        <taxon>Colwelliaceae</taxon>
        <taxon>Thalassotalea</taxon>
    </lineage>
</organism>
<dbReference type="EC" id="2.4.-.-" evidence="3"/>
<dbReference type="Gene3D" id="3.40.50.2000">
    <property type="entry name" value="Glycogen Phosphorylase B"/>
    <property type="match status" value="2"/>
</dbReference>
<evidence type="ECO:0000313" key="4">
    <source>
        <dbReference type="Proteomes" id="UP001301442"/>
    </source>
</evidence>